<accession>A0A2M7E6W3</accession>
<evidence type="ECO:0000313" key="2">
    <source>
        <dbReference type="Proteomes" id="UP000228886"/>
    </source>
</evidence>
<evidence type="ECO:0000313" key="1">
    <source>
        <dbReference type="EMBL" id="PIV63476.1"/>
    </source>
</evidence>
<dbReference type="EMBL" id="PETL01000347">
    <property type="protein sequence ID" value="PIV63476.1"/>
    <property type="molecule type" value="Genomic_DNA"/>
</dbReference>
<reference evidence="2" key="1">
    <citation type="submission" date="2017-09" db="EMBL/GenBank/DDBJ databases">
        <title>Depth-based differentiation of microbial function through sediment-hosted aquifers and enrichment of novel symbionts in the deep terrestrial subsurface.</title>
        <authorList>
            <person name="Probst A.J."/>
            <person name="Ladd B."/>
            <person name="Jarett J.K."/>
            <person name="Geller-Mcgrath D.E."/>
            <person name="Sieber C.M.K."/>
            <person name="Emerson J.B."/>
            <person name="Anantharaman K."/>
            <person name="Thomas B.C."/>
            <person name="Malmstrom R."/>
            <person name="Stieglmeier M."/>
            <person name="Klingl A."/>
            <person name="Woyke T."/>
            <person name="Ryan C.M."/>
            <person name="Banfield J.F."/>
        </authorList>
    </citation>
    <scope>NUCLEOTIDE SEQUENCE [LARGE SCALE GENOMIC DNA]</scope>
</reference>
<comment type="caution">
    <text evidence="1">The sequence shown here is derived from an EMBL/GenBank/DDBJ whole genome shotgun (WGS) entry which is preliminary data.</text>
</comment>
<dbReference type="Proteomes" id="UP000228886">
    <property type="component" value="Unassembled WGS sequence"/>
</dbReference>
<name>A0A2M7E6W3_9BACT</name>
<sequence length="116" mass="13632">MDTTKKHFIERANKIGILFVRERNSEEDRTGWGALEFTLKNGEIFIIAGYEFGQGDEEHGLWVDMNVINPKIFPKMLKKIKRKLSEIKKAKEEDTISSWLNHQLIYPNQISPEKQR</sequence>
<gene>
    <name evidence="1" type="ORF">COS11_07220</name>
</gene>
<dbReference type="AlphaFoldDB" id="A0A2M7E6W3"/>
<organism evidence="1 2">
    <name type="scientific">bacterium (Candidatus Ratteibacteria) CG01_land_8_20_14_3_00_40_19</name>
    <dbReference type="NCBI Taxonomy" id="2014290"/>
    <lineage>
        <taxon>Bacteria</taxon>
        <taxon>Candidatus Ratteibacteria</taxon>
    </lineage>
</organism>
<protein>
    <submittedName>
        <fullName evidence="1">Uncharacterized protein</fullName>
    </submittedName>
</protein>
<proteinExistence type="predicted"/>